<evidence type="ECO:0000256" key="2">
    <source>
        <dbReference type="ARBA" id="ARBA00007904"/>
    </source>
</evidence>
<evidence type="ECO:0000256" key="7">
    <source>
        <dbReference type="ARBA" id="ARBA00022824"/>
    </source>
</evidence>
<dbReference type="InterPro" id="IPR026895">
    <property type="entry name" value="EMC1"/>
</dbReference>
<dbReference type="Pfam" id="PF25293">
    <property type="entry name" value="Beta-prop_EMC1_N"/>
    <property type="match status" value="1"/>
</dbReference>
<dbReference type="PANTHER" id="PTHR21573:SF0">
    <property type="entry name" value="ER MEMBRANE PROTEIN COMPLEX SUBUNIT 1"/>
    <property type="match status" value="1"/>
</dbReference>
<comment type="subunit">
    <text evidence="3">Component of the ER membrane protein complex (EMC).</text>
</comment>
<dbReference type="Gene3D" id="2.130.10.10">
    <property type="entry name" value="YVTN repeat-like/Quinoprotein amine dehydrogenase"/>
    <property type="match status" value="1"/>
</dbReference>
<evidence type="ECO:0000256" key="4">
    <source>
        <dbReference type="ARBA" id="ARBA00020824"/>
    </source>
</evidence>
<dbReference type="eggNOG" id="KOG2103">
    <property type="taxonomic scope" value="Eukaryota"/>
</dbReference>
<feature type="domain" description="ER membrane protein complex subunit 1 C-terminal" evidence="13">
    <location>
        <begin position="709"/>
        <end position="927"/>
    </location>
</feature>
<proteinExistence type="inferred from homology"/>
<evidence type="ECO:0000256" key="8">
    <source>
        <dbReference type="ARBA" id="ARBA00022989"/>
    </source>
</evidence>
<keyword evidence="16" id="KW-1185">Reference proteome</keyword>
<keyword evidence="10" id="KW-0325">Glycoprotein</keyword>
<dbReference type="GO" id="GO:0072546">
    <property type="term" value="C:EMC complex"/>
    <property type="evidence" value="ECO:0007669"/>
    <property type="project" value="InterPro"/>
</dbReference>
<evidence type="ECO:0000256" key="12">
    <source>
        <dbReference type="SAM" id="SignalP"/>
    </source>
</evidence>
<keyword evidence="9 11" id="KW-0472">Membrane</keyword>
<dbReference type="InterPro" id="IPR015943">
    <property type="entry name" value="WD40/YVTN_repeat-like_dom_sf"/>
</dbReference>
<evidence type="ECO:0000256" key="11">
    <source>
        <dbReference type="SAM" id="Phobius"/>
    </source>
</evidence>
<comment type="subcellular location">
    <subcellularLocation>
        <location evidence="1">Endoplasmic reticulum membrane</location>
        <topology evidence="1">Single-pass type I membrane protein</topology>
    </subcellularLocation>
</comment>
<evidence type="ECO:0000256" key="1">
    <source>
        <dbReference type="ARBA" id="ARBA00004115"/>
    </source>
</evidence>
<protein>
    <recommendedName>
        <fullName evidence="4">ER membrane protein complex subunit 1</fullName>
    </recommendedName>
</protein>
<dbReference type="OrthoDB" id="28092at2759"/>
<evidence type="ECO:0000313" key="16">
    <source>
        <dbReference type="Proteomes" id="UP000011761"/>
    </source>
</evidence>
<dbReference type="PANTHER" id="PTHR21573">
    <property type="entry name" value="ER MEMBRANE PROTEIN COMPLEX SUBUNIT 1"/>
    <property type="match status" value="1"/>
</dbReference>
<sequence length="930" mass="100871">MWLHSLQVIFAAACFVRLSAAVFADEAWNVDYHYALLGEPKEETTFFHQPNPSSKASLIYSLSEQGVLGAINPRDGSVVWRQPLLRDDTAQNASFLRAGEDRDVVVSGLGRQVAAWNAADGRLEWDLIVDGDLADVEILALDEGTPTTGAKDVIALSGGEHAAVRRIDGATGAVKWRHPLDGPDVPYQVSASATELYAIALHKTMLGYYKLKVISLDPVTGRKTDEHMLSSESELTTTDTIVSVGANSASPIIAWTDSAASVLKLNVLGTSGVSSFNIDKHGEGAVRRVRMHAPRHSNALAHFLVHYESDTAHWAEVFHIDVRNGKVEKAYSLPKAAGRGAFSTSVIDANVYFTRVTQTEVVTVASASHGILSRWSLQGARVADNSNSTPEPIHAVSEVSFKDNAVSAVRTALYTSTGDWILLRNGSPAWTRPEILATTIAATFAAPAEAEALVKQLQAEAHSNPVQAYSHRLQRHIADLKLLPAILSSLPQRIIDAFFGNSAEGGIGHDGFGFHQIIACATKSGRVVAFDAASPTKILWNRQVADLQPGQSWQPSLYSPRGGVIVVRSRADIGVEYSATDGELLASTLPVAEREVPSSKAMQYTIRSGGLEATLGERSAWHFVPANGETVISLVPRPINDPVASIGKVLGDRRVLYKYLDPNLALLVTGRNASRTASFYVLNTVSGAVIHSSMHTGVDLDAPISSMMSENWFAYSFTAEASDDSPKGHQLVVGELFESLVPNDRGLLSAKANYSSLESGAEPFSLVHTYQIPERISKMAVTRTRQGITSRQLLAVLPDSNALVGIPYGVLDPRRPVHRDPTKDEQMEGLVKYTPVLDFDPKWYLNHQREVVGIKDVETSPALIESTSLVFAYGLDIFGTRLSPSFSFDILGKDFNKFQMLATVAALAVATFVVAPLVMRKQVDQRWKLL</sequence>
<dbReference type="RefSeq" id="XP_007678828.1">
    <property type="nucleotide sequence ID" value="XM_007680638.1"/>
</dbReference>
<dbReference type="GeneID" id="19116959"/>
<dbReference type="Proteomes" id="UP000011761">
    <property type="component" value="Unassembled WGS sequence"/>
</dbReference>
<dbReference type="SUPFAM" id="SSF50998">
    <property type="entry name" value="Quinoprotein alcohol dehydrogenase-like"/>
    <property type="match status" value="1"/>
</dbReference>
<dbReference type="GO" id="GO:0034975">
    <property type="term" value="P:protein folding in endoplasmic reticulum"/>
    <property type="evidence" value="ECO:0007669"/>
    <property type="project" value="TreeGrafter"/>
</dbReference>
<dbReference type="InterPro" id="IPR058545">
    <property type="entry name" value="Beta-prop_EMC1_1st"/>
</dbReference>
<dbReference type="InterPro" id="IPR011678">
    <property type="entry name" value="EMC1_C"/>
</dbReference>
<dbReference type="STRING" id="717646.M2MQG6"/>
<gene>
    <name evidence="15" type="ORF">BAUCODRAFT_75439</name>
</gene>
<evidence type="ECO:0000259" key="14">
    <source>
        <dbReference type="Pfam" id="PF25293"/>
    </source>
</evidence>
<dbReference type="KEGG" id="bcom:BAUCODRAFT_75439"/>
<comment type="similarity">
    <text evidence="2">Belongs to the EMC1 family.</text>
</comment>
<dbReference type="AlphaFoldDB" id="M2MQG6"/>
<dbReference type="OMA" id="SWAEVYH"/>
<organism evidence="15 16">
    <name type="scientific">Baudoinia panamericana (strain UAMH 10762)</name>
    <name type="common">Angels' share fungus</name>
    <name type="synonym">Baudoinia compniacensis (strain UAMH 10762)</name>
    <dbReference type="NCBI Taxonomy" id="717646"/>
    <lineage>
        <taxon>Eukaryota</taxon>
        <taxon>Fungi</taxon>
        <taxon>Dikarya</taxon>
        <taxon>Ascomycota</taxon>
        <taxon>Pezizomycotina</taxon>
        <taxon>Dothideomycetes</taxon>
        <taxon>Dothideomycetidae</taxon>
        <taxon>Mycosphaerellales</taxon>
        <taxon>Teratosphaeriaceae</taxon>
        <taxon>Baudoinia</taxon>
    </lineage>
</organism>
<keyword evidence="5 11" id="KW-0812">Transmembrane</keyword>
<keyword evidence="8 11" id="KW-1133">Transmembrane helix</keyword>
<evidence type="ECO:0000259" key="13">
    <source>
        <dbReference type="Pfam" id="PF07774"/>
    </source>
</evidence>
<evidence type="ECO:0000256" key="9">
    <source>
        <dbReference type="ARBA" id="ARBA00023136"/>
    </source>
</evidence>
<dbReference type="HOGENOM" id="CLU_005034_0_1_1"/>
<evidence type="ECO:0000256" key="5">
    <source>
        <dbReference type="ARBA" id="ARBA00022692"/>
    </source>
</evidence>
<evidence type="ECO:0000313" key="15">
    <source>
        <dbReference type="EMBL" id="EMC93733.1"/>
    </source>
</evidence>
<name>M2MQG6_BAUPA</name>
<keyword evidence="7" id="KW-0256">Endoplasmic reticulum</keyword>
<reference evidence="15 16" key="1">
    <citation type="journal article" date="2012" name="PLoS Pathog.">
        <title>Diverse lifestyles and strategies of plant pathogenesis encoded in the genomes of eighteen Dothideomycetes fungi.</title>
        <authorList>
            <person name="Ohm R.A."/>
            <person name="Feau N."/>
            <person name="Henrissat B."/>
            <person name="Schoch C.L."/>
            <person name="Horwitz B.A."/>
            <person name="Barry K.W."/>
            <person name="Condon B.J."/>
            <person name="Copeland A.C."/>
            <person name="Dhillon B."/>
            <person name="Glaser F."/>
            <person name="Hesse C.N."/>
            <person name="Kosti I."/>
            <person name="LaButti K."/>
            <person name="Lindquist E.A."/>
            <person name="Lucas S."/>
            <person name="Salamov A.A."/>
            <person name="Bradshaw R.E."/>
            <person name="Ciuffetti L."/>
            <person name="Hamelin R.C."/>
            <person name="Kema G.H.J."/>
            <person name="Lawrence C."/>
            <person name="Scott J.A."/>
            <person name="Spatafora J.W."/>
            <person name="Turgeon B.G."/>
            <person name="de Wit P.J.G.M."/>
            <person name="Zhong S."/>
            <person name="Goodwin S.B."/>
            <person name="Grigoriev I.V."/>
        </authorList>
    </citation>
    <scope>NUCLEOTIDE SEQUENCE [LARGE SCALE GENOMIC DNA]</scope>
    <source>
        <strain evidence="15 16">UAMH 10762</strain>
    </source>
</reference>
<dbReference type="InterPro" id="IPR011047">
    <property type="entry name" value="Quinoprotein_ADH-like_sf"/>
</dbReference>
<dbReference type="Pfam" id="PF07774">
    <property type="entry name" value="EMC1_C"/>
    <property type="match status" value="1"/>
</dbReference>
<feature type="signal peptide" evidence="12">
    <location>
        <begin position="1"/>
        <end position="21"/>
    </location>
</feature>
<evidence type="ECO:0000256" key="3">
    <source>
        <dbReference type="ARBA" id="ARBA00011276"/>
    </source>
</evidence>
<evidence type="ECO:0000256" key="10">
    <source>
        <dbReference type="ARBA" id="ARBA00023180"/>
    </source>
</evidence>
<keyword evidence="6 12" id="KW-0732">Signal</keyword>
<evidence type="ECO:0000256" key="6">
    <source>
        <dbReference type="ARBA" id="ARBA00022729"/>
    </source>
</evidence>
<dbReference type="EMBL" id="KB445559">
    <property type="protein sequence ID" value="EMC93733.1"/>
    <property type="molecule type" value="Genomic_DNA"/>
</dbReference>
<feature type="chain" id="PRO_5004021272" description="ER membrane protein complex subunit 1" evidence="12">
    <location>
        <begin position="22"/>
        <end position="930"/>
    </location>
</feature>
<accession>M2MQG6</accession>
<feature type="domain" description="EMC1 first beta-propeller" evidence="14">
    <location>
        <begin position="21"/>
        <end position="434"/>
    </location>
</feature>
<feature type="transmembrane region" description="Helical" evidence="11">
    <location>
        <begin position="898"/>
        <end position="919"/>
    </location>
</feature>